<accession>A0A7J8Z664</accession>
<evidence type="ECO:0000313" key="5">
    <source>
        <dbReference type="Proteomes" id="UP000593574"/>
    </source>
</evidence>
<comment type="caution">
    <text evidence="4">The sequence shown here is derived from an EMBL/GenBank/DDBJ whole genome shotgun (WGS) entry which is preliminary data.</text>
</comment>
<keyword evidence="2" id="KW-0833">Ubl conjugation pathway</keyword>
<evidence type="ECO:0000256" key="2">
    <source>
        <dbReference type="ARBA" id="ARBA00022786"/>
    </source>
</evidence>
<gene>
    <name evidence="4" type="ORF">Golax_019158</name>
</gene>
<dbReference type="Proteomes" id="UP000593574">
    <property type="component" value="Unassembled WGS sequence"/>
</dbReference>
<dbReference type="SUPFAM" id="SSF48371">
    <property type="entry name" value="ARM repeat"/>
    <property type="match status" value="1"/>
</dbReference>
<name>A0A7J8Z664_9ROSI</name>
<evidence type="ECO:0000256" key="1">
    <source>
        <dbReference type="ARBA" id="ARBA00022737"/>
    </source>
</evidence>
<evidence type="ECO:0000256" key="3">
    <source>
        <dbReference type="PROSITE-ProRule" id="PRU00259"/>
    </source>
</evidence>
<protein>
    <recommendedName>
        <fullName evidence="6">ARM repeat superfamily protein</fullName>
    </recommendedName>
</protein>
<dbReference type="PANTHER" id="PTHR23315">
    <property type="entry name" value="U BOX DOMAIN-CONTAINING"/>
    <property type="match status" value="1"/>
</dbReference>
<organism evidence="4 5">
    <name type="scientific">Gossypium laxum</name>
    <dbReference type="NCBI Taxonomy" id="34288"/>
    <lineage>
        <taxon>Eukaryota</taxon>
        <taxon>Viridiplantae</taxon>
        <taxon>Streptophyta</taxon>
        <taxon>Embryophyta</taxon>
        <taxon>Tracheophyta</taxon>
        <taxon>Spermatophyta</taxon>
        <taxon>Magnoliopsida</taxon>
        <taxon>eudicotyledons</taxon>
        <taxon>Gunneridae</taxon>
        <taxon>Pentapetalae</taxon>
        <taxon>rosids</taxon>
        <taxon>malvids</taxon>
        <taxon>Malvales</taxon>
        <taxon>Malvaceae</taxon>
        <taxon>Malvoideae</taxon>
        <taxon>Gossypium</taxon>
    </lineage>
</organism>
<dbReference type="Gene3D" id="1.25.10.10">
    <property type="entry name" value="Leucine-rich Repeat Variant"/>
    <property type="match status" value="1"/>
</dbReference>
<dbReference type="Pfam" id="PF00514">
    <property type="entry name" value="Arm"/>
    <property type="match status" value="1"/>
</dbReference>
<reference evidence="4 5" key="1">
    <citation type="journal article" date="2019" name="Genome Biol. Evol.">
        <title>Insights into the evolution of the New World diploid cottons (Gossypium, subgenus Houzingenia) based on genome sequencing.</title>
        <authorList>
            <person name="Grover C.E."/>
            <person name="Arick M.A. 2nd"/>
            <person name="Thrash A."/>
            <person name="Conover J.L."/>
            <person name="Sanders W.S."/>
            <person name="Peterson D.G."/>
            <person name="Frelichowski J.E."/>
            <person name="Scheffler J.A."/>
            <person name="Scheffler B.E."/>
            <person name="Wendel J.F."/>
        </authorList>
    </citation>
    <scope>NUCLEOTIDE SEQUENCE [LARGE SCALE GENOMIC DNA]</scope>
    <source>
        <strain evidence="4">4</strain>
        <tissue evidence="4">Leaf</tissue>
    </source>
</reference>
<dbReference type="InterPro" id="IPR016024">
    <property type="entry name" value="ARM-type_fold"/>
</dbReference>
<keyword evidence="5" id="KW-1185">Reference proteome</keyword>
<proteinExistence type="predicted"/>
<feature type="repeat" description="ARM" evidence="3">
    <location>
        <begin position="122"/>
        <end position="164"/>
    </location>
</feature>
<dbReference type="InterPro" id="IPR000225">
    <property type="entry name" value="Armadillo"/>
</dbReference>
<evidence type="ECO:0000313" key="4">
    <source>
        <dbReference type="EMBL" id="MBA0707080.1"/>
    </source>
</evidence>
<dbReference type="PROSITE" id="PS50176">
    <property type="entry name" value="ARM_REPEAT"/>
    <property type="match status" value="1"/>
</dbReference>
<dbReference type="AlphaFoldDB" id="A0A7J8Z664"/>
<dbReference type="InterPro" id="IPR011989">
    <property type="entry name" value="ARM-like"/>
</dbReference>
<dbReference type="EMBL" id="JABEZV010000003">
    <property type="protein sequence ID" value="MBA0707080.1"/>
    <property type="molecule type" value="Genomic_DNA"/>
</dbReference>
<dbReference type="SMART" id="SM00185">
    <property type="entry name" value="ARM"/>
    <property type="match status" value="1"/>
</dbReference>
<dbReference type="PANTHER" id="PTHR23315:SF7">
    <property type="entry name" value="U-BOX DOMAIN-CONTAINING PROTEIN 4"/>
    <property type="match status" value="1"/>
</dbReference>
<keyword evidence="1" id="KW-0677">Repeat</keyword>
<evidence type="ECO:0008006" key="6">
    <source>
        <dbReference type="Google" id="ProtNLM"/>
    </source>
</evidence>
<sequence>MKSMNLNEPHPLLAHESKSAESGLWCESNNVKLPDPMKSMNLNLLSLACERIQTVFGGAVGDNSETSERSTHVAASSIETQVKKLVEDLKSTSVDTQWEAASQHRLLAKHNMDNQIIIANCGAISLLVDLLHSPDAKTQENAVTALLYLSINENNKTAIANANASL</sequence>